<proteinExistence type="predicted"/>
<comment type="caution">
    <text evidence="1">The sequence shown here is derived from an EMBL/GenBank/DDBJ whole genome shotgun (WGS) entry which is preliminary data.</text>
</comment>
<reference evidence="1 2" key="1">
    <citation type="submission" date="2016-04" db="EMBL/GenBank/DDBJ databases">
        <authorList>
            <person name="Evans L.H."/>
            <person name="Alamgir A."/>
            <person name="Owens N."/>
            <person name="Weber N.D."/>
            <person name="Virtaneva K."/>
            <person name="Barbian K."/>
            <person name="Babar A."/>
            <person name="Rosenke K."/>
        </authorList>
    </citation>
    <scope>NUCLEOTIDE SEQUENCE [LARGE SCALE GENOMIC DNA]</scope>
    <source>
        <strain evidence="1 2">PMB02</strain>
    </source>
</reference>
<name>A0A179SIR5_9HYPH</name>
<dbReference type="Proteomes" id="UP000078316">
    <property type="component" value="Unassembled WGS sequence"/>
</dbReference>
<evidence type="ECO:0000313" key="2">
    <source>
        <dbReference type="Proteomes" id="UP000078316"/>
    </source>
</evidence>
<dbReference type="EMBL" id="LWHQ01000010">
    <property type="protein sequence ID" value="OAS26473.1"/>
    <property type="molecule type" value="Genomic_DNA"/>
</dbReference>
<dbReference type="AlphaFoldDB" id="A0A179SIR5"/>
<gene>
    <name evidence="1" type="ORF">A5481_05320</name>
</gene>
<sequence>MPESLRALVGKAERAIADLSGGADGRETMHALRSSVSDICALTQADPKMRRAVGRLVRAGERLAEAKIQPLRARAEAAALRAVRSLAHLLVDARPSRIAVSLGRGW</sequence>
<organism evidence="1 2">
    <name type="scientific">Methylobacterium platani</name>
    <dbReference type="NCBI Taxonomy" id="427683"/>
    <lineage>
        <taxon>Bacteria</taxon>
        <taxon>Pseudomonadati</taxon>
        <taxon>Pseudomonadota</taxon>
        <taxon>Alphaproteobacteria</taxon>
        <taxon>Hyphomicrobiales</taxon>
        <taxon>Methylobacteriaceae</taxon>
        <taxon>Methylobacterium</taxon>
    </lineage>
</organism>
<accession>A0A179SIR5</accession>
<protein>
    <submittedName>
        <fullName evidence="1">Uncharacterized protein</fullName>
    </submittedName>
</protein>
<evidence type="ECO:0000313" key="1">
    <source>
        <dbReference type="EMBL" id="OAS26473.1"/>
    </source>
</evidence>